<dbReference type="PANTHER" id="PTHR45913">
    <property type="entry name" value="EPM2A-INTERACTING PROTEIN 1"/>
    <property type="match status" value="1"/>
</dbReference>
<dbReference type="PANTHER" id="PTHR45913:SF5">
    <property type="entry name" value="GENERAL TRANSCRIPTION FACTOR II-I REPEAT DOMAIN-CONTAINING PROTEIN 2A-LIKE PROTEIN"/>
    <property type="match status" value="1"/>
</dbReference>
<name>A0ABQ9I3H6_9NEOP</name>
<dbReference type="EMBL" id="JARBHB010000003">
    <property type="protein sequence ID" value="KAJ8890800.1"/>
    <property type="molecule type" value="Genomic_DNA"/>
</dbReference>
<reference evidence="1 2" key="1">
    <citation type="submission" date="2023-02" db="EMBL/GenBank/DDBJ databases">
        <title>LHISI_Scaffold_Assembly.</title>
        <authorList>
            <person name="Stuart O.P."/>
            <person name="Cleave R."/>
            <person name="Magrath M.J.L."/>
            <person name="Mikheyev A.S."/>
        </authorList>
    </citation>
    <scope>NUCLEOTIDE SEQUENCE [LARGE SCALE GENOMIC DNA]</scope>
    <source>
        <strain evidence="1">Daus_M_001</strain>
        <tissue evidence="1">Leg muscle</tissue>
    </source>
</reference>
<evidence type="ECO:0000313" key="2">
    <source>
        <dbReference type="Proteomes" id="UP001159363"/>
    </source>
</evidence>
<gene>
    <name evidence="1" type="ORF">PR048_010309</name>
</gene>
<dbReference type="Proteomes" id="UP001159363">
    <property type="component" value="Chromosome 3"/>
</dbReference>
<proteinExistence type="predicted"/>
<organism evidence="1 2">
    <name type="scientific">Dryococelus australis</name>
    <dbReference type="NCBI Taxonomy" id="614101"/>
    <lineage>
        <taxon>Eukaryota</taxon>
        <taxon>Metazoa</taxon>
        <taxon>Ecdysozoa</taxon>
        <taxon>Arthropoda</taxon>
        <taxon>Hexapoda</taxon>
        <taxon>Insecta</taxon>
        <taxon>Pterygota</taxon>
        <taxon>Neoptera</taxon>
        <taxon>Polyneoptera</taxon>
        <taxon>Phasmatodea</taxon>
        <taxon>Verophasmatodea</taxon>
        <taxon>Anareolatae</taxon>
        <taxon>Phasmatidae</taxon>
        <taxon>Eurycanthinae</taxon>
        <taxon>Dryococelus</taxon>
    </lineage>
</organism>
<comment type="caution">
    <text evidence="1">The sequence shown here is derived from an EMBL/GenBank/DDBJ whole genome shotgun (WGS) entry which is preliminary data.</text>
</comment>
<protein>
    <submittedName>
        <fullName evidence="1">Uncharacterized protein</fullName>
    </submittedName>
</protein>
<accession>A0ABQ9I3H6</accession>
<sequence length="216" mass="24684">MAKAFGDVKMAEKFKSLPLFHQTVQRRIEEMGKQVALTLSDIVQKELLDLRSLHGTTKGSDINVAVKKSVDKFGGFGKCSAVFDRWKEISEFLCHLLSSDTTDLEKVLRSSDFLLQLAFLTAITGYLNKLNLKLQGKDHLVSDLVGYINRFRSTLNLFTPALEKNDLTHVSCCRQLTEVFEDDEALDFSEFSIDIHNIMAEFNTRFRRNEEQYSAF</sequence>
<keyword evidence="2" id="KW-1185">Reference proteome</keyword>
<evidence type="ECO:0000313" key="1">
    <source>
        <dbReference type="EMBL" id="KAJ8890800.1"/>
    </source>
</evidence>